<keyword evidence="3" id="KW-1185">Reference proteome</keyword>
<feature type="region of interest" description="Disordered" evidence="1">
    <location>
        <begin position="325"/>
        <end position="356"/>
    </location>
</feature>
<organism evidence="2 3">
    <name type="scientific">Fusarium redolens</name>
    <dbReference type="NCBI Taxonomy" id="48865"/>
    <lineage>
        <taxon>Eukaryota</taxon>
        <taxon>Fungi</taxon>
        <taxon>Dikarya</taxon>
        <taxon>Ascomycota</taxon>
        <taxon>Pezizomycotina</taxon>
        <taxon>Sordariomycetes</taxon>
        <taxon>Hypocreomycetidae</taxon>
        <taxon>Hypocreales</taxon>
        <taxon>Nectriaceae</taxon>
        <taxon>Fusarium</taxon>
        <taxon>Fusarium redolens species complex</taxon>
    </lineage>
</organism>
<reference evidence="2" key="1">
    <citation type="journal article" date="2021" name="Nat. Commun.">
        <title>Genetic determinants of endophytism in the Arabidopsis root mycobiome.</title>
        <authorList>
            <person name="Mesny F."/>
            <person name="Miyauchi S."/>
            <person name="Thiergart T."/>
            <person name="Pickel B."/>
            <person name="Atanasova L."/>
            <person name="Karlsson M."/>
            <person name="Huettel B."/>
            <person name="Barry K.W."/>
            <person name="Haridas S."/>
            <person name="Chen C."/>
            <person name="Bauer D."/>
            <person name="Andreopoulos W."/>
            <person name="Pangilinan J."/>
            <person name="LaButti K."/>
            <person name="Riley R."/>
            <person name="Lipzen A."/>
            <person name="Clum A."/>
            <person name="Drula E."/>
            <person name="Henrissat B."/>
            <person name="Kohler A."/>
            <person name="Grigoriev I.V."/>
            <person name="Martin F.M."/>
            <person name="Hacquard S."/>
        </authorList>
    </citation>
    <scope>NUCLEOTIDE SEQUENCE</scope>
    <source>
        <strain evidence="2">MPI-CAGE-AT-0023</strain>
    </source>
</reference>
<dbReference type="GeneID" id="70218833"/>
<proteinExistence type="predicted"/>
<dbReference type="EMBL" id="JAGMUX010000024">
    <property type="protein sequence ID" value="KAH7228495.1"/>
    <property type="molecule type" value="Genomic_DNA"/>
</dbReference>
<comment type="caution">
    <text evidence="2">The sequence shown here is derived from an EMBL/GenBank/DDBJ whole genome shotgun (WGS) entry which is preliminary data.</text>
</comment>
<dbReference type="AlphaFoldDB" id="A0A9P9G076"/>
<name>A0A9P9G076_FUSRE</name>
<dbReference type="Proteomes" id="UP000720189">
    <property type="component" value="Unassembled WGS sequence"/>
</dbReference>
<feature type="compositionally biased region" description="Polar residues" evidence="1">
    <location>
        <begin position="187"/>
        <end position="226"/>
    </location>
</feature>
<sequence>MDPINALCATYRLILFGIDVTQVPATIRHSLEFVRLCYQDLQHLIELRQAYLSLLEKRPVVLERINSIISAATKGLVEVCAIVEKCRPEAHRGRTGFRCRFQWIFFDEKDFHAHEPVIARHHAAVLAELNFLRQIVLFTPIAPAEDGKGETDGKRKGTMFFDNVALWGDLFGGPSDAQRAILPAQTASSAINESSRTNLAANRVSSSKEQNTIPQSPTGTEPTTASPKDDNGRPITGATTVFEPFGTLGLAPTPGAGHDFPLPSLSLSSASGLSPAQTDTCRRLMDLPKRRPVPCTSPMTCNQGDADWLSSLSPVDATNRDTASRKMFPARTPSPLVPSQPTTPSSERQRPDWVQSVSSMSTWKHVAPDLTSQTAYTFQPQKPNWDMSFPSDCDPAQINVPEKHILGISRYNMDGPSTGIPYHQIGGNIANGQLTQLHNTPRCATSPSLPMGSLYTLQSQVVELPQAADTQARMNPRDQLKHHEAEMAPIELEALPQVKHAYDIYELPGS</sequence>
<dbReference type="OrthoDB" id="5421765at2759"/>
<accession>A0A9P9G076</accession>
<gene>
    <name evidence="2" type="ORF">BKA55DRAFT_526860</name>
</gene>
<dbReference type="RefSeq" id="XP_046042732.1">
    <property type="nucleotide sequence ID" value="XM_046188879.1"/>
</dbReference>
<evidence type="ECO:0000313" key="2">
    <source>
        <dbReference type="EMBL" id="KAH7228495.1"/>
    </source>
</evidence>
<protein>
    <submittedName>
        <fullName evidence="2">Uncharacterized protein</fullName>
    </submittedName>
</protein>
<feature type="compositionally biased region" description="Polar residues" evidence="1">
    <location>
        <begin position="337"/>
        <end position="346"/>
    </location>
</feature>
<feature type="region of interest" description="Disordered" evidence="1">
    <location>
        <begin position="187"/>
        <end position="240"/>
    </location>
</feature>
<evidence type="ECO:0000313" key="3">
    <source>
        <dbReference type="Proteomes" id="UP000720189"/>
    </source>
</evidence>
<evidence type="ECO:0000256" key="1">
    <source>
        <dbReference type="SAM" id="MobiDB-lite"/>
    </source>
</evidence>